<feature type="region of interest" description="Disordered" evidence="1">
    <location>
        <begin position="170"/>
        <end position="190"/>
    </location>
</feature>
<gene>
    <name evidence="2" type="ORF">C1752_06169</name>
</gene>
<keyword evidence="3" id="KW-1185">Reference proteome</keyword>
<evidence type="ECO:0000256" key="1">
    <source>
        <dbReference type="SAM" id="MobiDB-lite"/>
    </source>
</evidence>
<proteinExistence type="predicted"/>
<reference evidence="2 3" key="1">
    <citation type="journal article" date="2018" name="Sci. Rep.">
        <title>A novel species of the marine cyanobacterium Acaryochloris with a unique pigment content and lifestyle.</title>
        <authorList>
            <person name="Partensky F."/>
            <person name="Six C."/>
            <person name="Ratin M."/>
            <person name="Garczarek L."/>
            <person name="Vaulot D."/>
            <person name="Probert I."/>
            <person name="Calteau A."/>
            <person name="Gourvil P."/>
            <person name="Marie D."/>
            <person name="Grebert T."/>
            <person name="Bouchier C."/>
            <person name="Le Panse S."/>
            <person name="Gachenot M."/>
            <person name="Rodriguez F."/>
            <person name="Garrido J.L."/>
        </authorList>
    </citation>
    <scope>NUCLEOTIDE SEQUENCE [LARGE SCALE GENOMIC DNA]</scope>
    <source>
        <strain evidence="2 3">RCC1774</strain>
    </source>
</reference>
<comment type="caution">
    <text evidence="2">The sequence shown here is derived from an EMBL/GenBank/DDBJ whole genome shotgun (WGS) entry which is preliminary data.</text>
</comment>
<sequence>MLTKVQVEILQGIIGVNKSPEIVTIKNRKGVPKNYAYGLISGSRLDLDSLKNRGLLSFRRGYCEPQVSSEGLSVLRKFQILSLLEDGLSQNLRFIDEEICEQIPEVDIKDIQNLLIDLQSNELIAGELRFSPQDQAVYRFADAWVTDWGHVALQTPDVFWNKLGKAQALKQPQGKRKTHPVEAQFSQAKNSERMRAVASAESAEGIPDSIPYMEAHIEALKALAQSIPDDRRSQVMAILNHLSQAVESPERQCA</sequence>
<evidence type="ECO:0000313" key="3">
    <source>
        <dbReference type="Proteomes" id="UP000248857"/>
    </source>
</evidence>
<dbReference type="RefSeq" id="WP_110987966.1">
    <property type="nucleotide sequence ID" value="NZ_CAWNWM010000016.1"/>
</dbReference>
<name>A0A2W1JC35_9CYAN</name>
<evidence type="ECO:0000313" key="2">
    <source>
        <dbReference type="EMBL" id="PZD71549.1"/>
    </source>
</evidence>
<dbReference type="EMBL" id="PQWO01000016">
    <property type="protein sequence ID" value="PZD71549.1"/>
    <property type="molecule type" value="Genomic_DNA"/>
</dbReference>
<dbReference type="AlphaFoldDB" id="A0A2W1JC35"/>
<accession>A0A2W1JC35</accession>
<dbReference type="Proteomes" id="UP000248857">
    <property type="component" value="Unassembled WGS sequence"/>
</dbReference>
<protein>
    <submittedName>
        <fullName evidence="2">Uncharacterized protein</fullName>
    </submittedName>
</protein>
<organism evidence="2 3">
    <name type="scientific">Acaryochloris thomasi RCC1774</name>
    <dbReference type="NCBI Taxonomy" id="1764569"/>
    <lineage>
        <taxon>Bacteria</taxon>
        <taxon>Bacillati</taxon>
        <taxon>Cyanobacteriota</taxon>
        <taxon>Cyanophyceae</taxon>
        <taxon>Acaryochloridales</taxon>
        <taxon>Acaryochloridaceae</taxon>
        <taxon>Acaryochloris</taxon>
        <taxon>Acaryochloris thomasi</taxon>
    </lineage>
</organism>